<gene>
    <name evidence="2" type="ORF">AX774_g2581</name>
</gene>
<dbReference type="Proteomes" id="UP000188320">
    <property type="component" value="Unassembled WGS sequence"/>
</dbReference>
<evidence type="ECO:0000256" key="1">
    <source>
        <dbReference type="SAM" id="MobiDB-lite"/>
    </source>
</evidence>
<comment type="caution">
    <text evidence="2">The sequence shown here is derived from an EMBL/GenBank/DDBJ whole genome shotgun (WGS) entry which is preliminary data.</text>
</comment>
<proteinExistence type="predicted"/>
<keyword evidence="3" id="KW-1185">Reference proteome</keyword>
<accession>A0A1R1PSH7</accession>
<evidence type="ECO:0000313" key="2">
    <source>
        <dbReference type="EMBL" id="OMH83901.1"/>
    </source>
</evidence>
<evidence type="ECO:0000313" key="3">
    <source>
        <dbReference type="Proteomes" id="UP000188320"/>
    </source>
</evidence>
<protein>
    <submittedName>
        <fullName evidence="2">Uncharacterized protein</fullName>
    </submittedName>
</protein>
<dbReference type="AlphaFoldDB" id="A0A1R1PSH7"/>
<feature type="region of interest" description="Disordered" evidence="1">
    <location>
        <begin position="1"/>
        <end position="34"/>
    </location>
</feature>
<organism evidence="2 3">
    <name type="scientific">Zancudomyces culisetae</name>
    <name type="common">Gut fungus</name>
    <name type="synonym">Smittium culisetae</name>
    <dbReference type="NCBI Taxonomy" id="1213189"/>
    <lineage>
        <taxon>Eukaryota</taxon>
        <taxon>Fungi</taxon>
        <taxon>Fungi incertae sedis</taxon>
        <taxon>Zoopagomycota</taxon>
        <taxon>Kickxellomycotina</taxon>
        <taxon>Harpellomycetes</taxon>
        <taxon>Harpellales</taxon>
        <taxon>Legeriomycetaceae</taxon>
        <taxon>Zancudomyces</taxon>
    </lineage>
</organism>
<dbReference type="EMBL" id="LSSK01000290">
    <property type="protein sequence ID" value="OMH83901.1"/>
    <property type="molecule type" value="Genomic_DNA"/>
</dbReference>
<feature type="compositionally biased region" description="Polar residues" evidence="1">
    <location>
        <begin position="20"/>
        <end position="29"/>
    </location>
</feature>
<sequence length="120" mass="13108">MSGLVQLPTGTKKGNGLMEKQSSTVQVGSTAGADPDAYSSDITDLIKFVEYIKEVDLTNVEPLESLSMDCHVELHEAECDIDQQFSSHSVEEEVAGTALMDMLTENSKSKREGNYFVVET</sequence>
<reference evidence="3" key="1">
    <citation type="submission" date="2017-01" db="EMBL/GenBank/DDBJ databases">
        <authorList>
            <person name="Wang Y."/>
            <person name="White M."/>
            <person name="Kvist S."/>
            <person name="Moncalvo J.-M."/>
        </authorList>
    </citation>
    <scope>NUCLEOTIDE SEQUENCE [LARGE SCALE GENOMIC DNA]</scope>
    <source>
        <strain evidence="3">COL-18-3</strain>
    </source>
</reference>
<name>A0A1R1PSH7_ZANCU</name>